<dbReference type="RefSeq" id="WP_380728164.1">
    <property type="nucleotide sequence ID" value="NZ_JBHTLK010000224.1"/>
</dbReference>
<dbReference type="PROSITE" id="PS50109">
    <property type="entry name" value="HIS_KIN"/>
    <property type="match status" value="1"/>
</dbReference>
<keyword evidence="5" id="KW-0808">Transferase</keyword>
<dbReference type="PRINTS" id="PR00344">
    <property type="entry name" value="BCTRLSENSOR"/>
</dbReference>
<dbReference type="SMART" id="SM00388">
    <property type="entry name" value="HisKA"/>
    <property type="match status" value="1"/>
</dbReference>
<evidence type="ECO:0000256" key="10">
    <source>
        <dbReference type="ARBA" id="ARBA00023136"/>
    </source>
</evidence>
<dbReference type="GO" id="GO:0005524">
    <property type="term" value="F:ATP binding"/>
    <property type="evidence" value="ECO:0007669"/>
    <property type="project" value="UniProtKB-KW"/>
</dbReference>
<keyword evidence="4" id="KW-0597">Phosphoprotein</keyword>
<evidence type="ECO:0000256" key="6">
    <source>
        <dbReference type="ARBA" id="ARBA00022692"/>
    </source>
</evidence>
<protein>
    <recommendedName>
        <fullName evidence="3">histidine kinase</fullName>
        <ecNumber evidence="3">2.7.13.3</ecNumber>
    </recommendedName>
</protein>
<sequence length="575" mass="59254">MSLRTVSLRRRVALSAIGVLGAVLIGVVLVVDGLFAAQSKRDVETALLEKARVAQQLVMQGVRGANLVNRLQGRGVEVRLVMPDGAVFGAALDEEVANGTTRDLPDGSKITLYAESSVITAAQVRLRRLLLLVGFGAVAVTAAAMVWVVRRALAPLDAMTTLARNIARGDRGHRLNPSRSDNELGRTAAAFDDMLDSLEGSEERTKRFVADAAHELRTPIAGVQAVAEALMQTAGAEERERLNLLLVRESRRAGRLVDDLLALARIEAGLELHRERVDLLALAEAEVGRTRLLAPDFDIAAEGESAFVSGDPQRLAQVLANLADNARQATGPSGRVRLRVSRTGAIAHLTVSDNGPGVAPEDRERIFDRLVRLDEARDRRSGGSGLGLPIARGVVRAHGGELTCVDPHHLTGSTRPNGSIGSTRSIGSTGATVAGRTDGPVAHGLVVNGPAVSAGQVHAGQANPAAGAGQPDAGQAGAERAAVEQVAAECADTEQAGAGRVGAGQTGAGLVGAKRFAAGQTAAGRVGAGQAGAERPAAGQVGRGQVGGGWAGDGRAEAPPVVGGAVFEVRIPLAE</sequence>
<evidence type="ECO:0000256" key="4">
    <source>
        <dbReference type="ARBA" id="ARBA00022553"/>
    </source>
</evidence>
<dbReference type="InterPro" id="IPR003594">
    <property type="entry name" value="HATPase_dom"/>
</dbReference>
<feature type="transmembrane region" description="Helical" evidence="12">
    <location>
        <begin position="12"/>
        <end position="31"/>
    </location>
</feature>
<dbReference type="InterPro" id="IPR036097">
    <property type="entry name" value="HisK_dim/P_sf"/>
</dbReference>
<dbReference type="SUPFAM" id="SSF55874">
    <property type="entry name" value="ATPase domain of HSP90 chaperone/DNA topoisomerase II/histidine kinase"/>
    <property type="match status" value="1"/>
</dbReference>
<keyword evidence="10 12" id="KW-0472">Membrane</keyword>
<dbReference type="Pfam" id="PF00672">
    <property type="entry name" value="HAMP"/>
    <property type="match status" value="1"/>
</dbReference>
<feature type="domain" description="Histidine kinase" evidence="13">
    <location>
        <begin position="211"/>
        <end position="403"/>
    </location>
</feature>
<keyword evidence="15" id="KW-0547">Nucleotide-binding</keyword>
<dbReference type="Gene3D" id="3.30.565.10">
    <property type="entry name" value="Histidine kinase-like ATPase, C-terminal domain"/>
    <property type="match status" value="1"/>
</dbReference>
<dbReference type="InterPro" id="IPR050428">
    <property type="entry name" value="TCS_sensor_his_kinase"/>
</dbReference>
<dbReference type="SUPFAM" id="SSF158472">
    <property type="entry name" value="HAMP domain-like"/>
    <property type="match status" value="1"/>
</dbReference>
<feature type="region of interest" description="Disordered" evidence="11">
    <location>
        <begin position="457"/>
        <end position="480"/>
    </location>
</feature>
<comment type="catalytic activity">
    <reaction evidence="1">
        <text>ATP + protein L-histidine = ADP + protein N-phospho-L-histidine.</text>
        <dbReference type="EC" id="2.7.13.3"/>
    </reaction>
</comment>
<keyword evidence="6 12" id="KW-0812">Transmembrane</keyword>
<evidence type="ECO:0000313" key="16">
    <source>
        <dbReference type="Proteomes" id="UP001597168"/>
    </source>
</evidence>
<dbReference type="EMBL" id="JBHTLK010000224">
    <property type="protein sequence ID" value="MFD1151286.1"/>
    <property type="molecule type" value="Genomic_DNA"/>
</dbReference>
<feature type="region of interest" description="Disordered" evidence="11">
    <location>
        <begin position="407"/>
        <end position="436"/>
    </location>
</feature>
<dbReference type="Pfam" id="PF02518">
    <property type="entry name" value="HATPase_c"/>
    <property type="match status" value="1"/>
</dbReference>
<evidence type="ECO:0000256" key="2">
    <source>
        <dbReference type="ARBA" id="ARBA00004236"/>
    </source>
</evidence>
<evidence type="ECO:0000256" key="5">
    <source>
        <dbReference type="ARBA" id="ARBA00022679"/>
    </source>
</evidence>
<evidence type="ECO:0000256" key="11">
    <source>
        <dbReference type="SAM" id="MobiDB-lite"/>
    </source>
</evidence>
<accession>A0ABW3R2N4</accession>
<feature type="compositionally biased region" description="Low complexity" evidence="11">
    <location>
        <begin position="418"/>
        <end position="430"/>
    </location>
</feature>
<evidence type="ECO:0000256" key="8">
    <source>
        <dbReference type="ARBA" id="ARBA00022989"/>
    </source>
</evidence>
<dbReference type="InterPro" id="IPR003660">
    <property type="entry name" value="HAMP_dom"/>
</dbReference>
<dbReference type="InterPro" id="IPR003661">
    <property type="entry name" value="HisK_dim/P_dom"/>
</dbReference>
<keyword evidence="7" id="KW-0418">Kinase</keyword>
<dbReference type="PROSITE" id="PS50885">
    <property type="entry name" value="HAMP"/>
    <property type="match status" value="1"/>
</dbReference>
<keyword evidence="9" id="KW-0902">Two-component regulatory system</keyword>
<keyword evidence="8 12" id="KW-1133">Transmembrane helix</keyword>
<dbReference type="EC" id="2.7.13.3" evidence="3"/>
<name>A0ABW3R2N4_9PSEU</name>
<evidence type="ECO:0000256" key="12">
    <source>
        <dbReference type="SAM" id="Phobius"/>
    </source>
</evidence>
<evidence type="ECO:0000256" key="3">
    <source>
        <dbReference type="ARBA" id="ARBA00012438"/>
    </source>
</evidence>
<proteinExistence type="predicted"/>
<dbReference type="InterPro" id="IPR036890">
    <property type="entry name" value="HATPase_C_sf"/>
</dbReference>
<keyword evidence="15" id="KW-0067">ATP-binding</keyword>
<dbReference type="Gene3D" id="1.10.287.130">
    <property type="match status" value="1"/>
</dbReference>
<dbReference type="SUPFAM" id="SSF47384">
    <property type="entry name" value="Homodimeric domain of signal transducing histidine kinase"/>
    <property type="match status" value="1"/>
</dbReference>
<dbReference type="CDD" id="cd06225">
    <property type="entry name" value="HAMP"/>
    <property type="match status" value="1"/>
</dbReference>
<dbReference type="InterPro" id="IPR004358">
    <property type="entry name" value="Sig_transdc_His_kin-like_C"/>
</dbReference>
<evidence type="ECO:0000256" key="1">
    <source>
        <dbReference type="ARBA" id="ARBA00000085"/>
    </source>
</evidence>
<dbReference type="Pfam" id="PF00512">
    <property type="entry name" value="HisKA"/>
    <property type="match status" value="1"/>
</dbReference>
<evidence type="ECO:0000256" key="7">
    <source>
        <dbReference type="ARBA" id="ARBA00022777"/>
    </source>
</evidence>
<reference evidence="16" key="1">
    <citation type="journal article" date="2019" name="Int. J. Syst. Evol. Microbiol.">
        <title>The Global Catalogue of Microorganisms (GCM) 10K type strain sequencing project: providing services to taxonomists for standard genome sequencing and annotation.</title>
        <authorList>
            <consortium name="The Broad Institute Genomics Platform"/>
            <consortium name="The Broad Institute Genome Sequencing Center for Infectious Disease"/>
            <person name="Wu L."/>
            <person name="Ma J."/>
        </authorList>
    </citation>
    <scope>NUCLEOTIDE SEQUENCE [LARGE SCALE GENOMIC DNA]</scope>
    <source>
        <strain evidence="16">CCUG 60214</strain>
    </source>
</reference>
<dbReference type="CDD" id="cd00075">
    <property type="entry name" value="HATPase"/>
    <property type="match status" value="1"/>
</dbReference>
<feature type="domain" description="HAMP" evidence="14">
    <location>
        <begin position="150"/>
        <end position="203"/>
    </location>
</feature>
<dbReference type="SMART" id="SM00387">
    <property type="entry name" value="HATPase_c"/>
    <property type="match status" value="1"/>
</dbReference>
<dbReference type="PANTHER" id="PTHR45436:SF5">
    <property type="entry name" value="SENSOR HISTIDINE KINASE TRCS"/>
    <property type="match status" value="1"/>
</dbReference>
<keyword evidence="16" id="KW-1185">Reference proteome</keyword>
<evidence type="ECO:0000259" key="13">
    <source>
        <dbReference type="PROSITE" id="PS50109"/>
    </source>
</evidence>
<dbReference type="InterPro" id="IPR005467">
    <property type="entry name" value="His_kinase_dom"/>
</dbReference>
<gene>
    <name evidence="15" type="ORF">ACFQ3T_29495</name>
</gene>
<dbReference type="Gene3D" id="6.10.340.10">
    <property type="match status" value="1"/>
</dbReference>
<evidence type="ECO:0000259" key="14">
    <source>
        <dbReference type="PROSITE" id="PS50885"/>
    </source>
</evidence>
<feature type="transmembrane region" description="Helical" evidence="12">
    <location>
        <begin position="129"/>
        <end position="149"/>
    </location>
</feature>
<dbReference type="SMART" id="SM00304">
    <property type="entry name" value="HAMP"/>
    <property type="match status" value="1"/>
</dbReference>
<dbReference type="Proteomes" id="UP001597168">
    <property type="component" value="Unassembled WGS sequence"/>
</dbReference>
<comment type="caution">
    <text evidence="15">The sequence shown here is derived from an EMBL/GenBank/DDBJ whole genome shotgun (WGS) entry which is preliminary data.</text>
</comment>
<evidence type="ECO:0000313" key="15">
    <source>
        <dbReference type="EMBL" id="MFD1151286.1"/>
    </source>
</evidence>
<dbReference type="CDD" id="cd00082">
    <property type="entry name" value="HisKA"/>
    <property type="match status" value="1"/>
</dbReference>
<comment type="subcellular location">
    <subcellularLocation>
        <location evidence="2">Cell membrane</location>
    </subcellularLocation>
</comment>
<organism evidence="15 16">
    <name type="scientific">Saccharothrix hoggarensis</name>
    <dbReference type="NCBI Taxonomy" id="913853"/>
    <lineage>
        <taxon>Bacteria</taxon>
        <taxon>Bacillati</taxon>
        <taxon>Actinomycetota</taxon>
        <taxon>Actinomycetes</taxon>
        <taxon>Pseudonocardiales</taxon>
        <taxon>Pseudonocardiaceae</taxon>
        <taxon>Saccharothrix</taxon>
    </lineage>
</organism>
<dbReference type="PANTHER" id="PTHR45436">
    <property type="entry name" value="SENSOR HISTIDINE KINASE YKOH"/>
    <property type="match status" value="1"/>
</dbReference>
<feature type="compositionally biased region" description="Low complexity" evidence="11">
    <location>
        <begin position="459"/>
        <end position="480"/>
    </location>
</feature>
<evidence type="ECO:0000256" key="9">
    <source>
        <dbReference type="ARBA" id="ARBA00023012"/>
    </source>
</evidence>